<evidence type="ECO:0000313" key="2">
    <source>
        <dbReference type="Proteomes" id="UP001500102"/>
    </source>
</evidence>
<organism evidence="1 2">
    <name type="scientific">Arthrobacter humicola</name>
    <dbReference type="NCBI Taxonomy" id="409291"/>
    <lineage>
        <taxon>Bacteria</taxon>
        <taxon>Bacillati</taxon>
        <taxon>Actinomycetota</taxon>
        <taxon>Actinomycetes</taxon>
        <taxon>Micrococcales</taxon>
        <taxon>Micrococcaceae</taxon>
        <taxon>Arthrobacter</taxon>
    </lineage>
</organism>
<evidence type="ECO:0000313" key="1">
    <source>
        <dbReference type="EMBL" id="GAA2130730.1"/>
    </source>
</evidence>
<keyword evidence="2" id="KW-1185">Reference proteome</keyword>
<accession>A0ABN2YQK0</accession>
<gene>
    <name evidence="1" type="ORF">GCM10009825_11920</name>
</gene>
<comment type="caution">
    <text evidence="1">The sequence shown here is derived from an EMBL/GenBank/DDBJ whole genome shotgun (WGS) entry which is preliminary data.</text>
</comment>
<name>A0ABN2YQK0_9MICC</name>
<dbReference type="EMBL" id="BAAAQB010000013">
    <property type="protein sequence ID" value="GAA2130730.1"/>
    <property type="molecule type" value="Genomic_DNA"/>
</dbReference>
<sequence>MDFRMVVLECGKDPRRQFSSRVGLKADYQGAPHAAGSLPGQRNGALRSGHKAFCFTQQNIPRAGQGDAAAGPDQQGSTQRVFKLPYLDAEGWLGDVKSGSGSPEMQLFRNGDEVLQDAQVKLWLLHRSTLSSATIGVQ</sequence>
<dbReference type="Proteomes" id="UP001500102">
    <property type="component" value="Unassembled WGS sequence"/>
</dbReference>
<protein>
    <submittedName>
        <fullName evidence="1">Uncharacterized protein</fullName>
    </submittedName>
</protein>
<reference evidence="1 2" key="1">
    <citation type="journal article" date="2019" name="Int. J. Syst. Evol. Microbiol.">
        <title>The Global Catalogue of Microorganisms (GCM) 10K type strain sequencing project: providing services to taxonomists for standard genome sequencing and annotation.</title>
        <authorList>
            <consortium name="The Broad Institute Genomics Platform"/>
            <consortium name="The Broad Institute Genome Sequencing Center for Infectious Disease"/>
            <person name="Wu L."/>
            <person name="Ma J."/>
        </authorList>
    </citation>
    <scope>NUCLEOTIDE SEQUENCE [LARGE SCALE GENOMIC DNA]</scope>
    <source>
        <strain evidence="1 2">JCM 15921</strain>
    </source>
</reference>
<proteinExistence type="predicted"/>